<reference evidence="1" key="1">
    <citation type="submission" date="2022-08" db="EMBL/GenBank/DDBJ databases">
        <title>Genome Sequence of Lecanicillium fungicola.</title>
        <authorList>
            <person name="Buettner E."/>
        </authorList>
    </citation>
    <scope>NUCLEOTIDE SEQUENCE</scope>
    <source>
        <strain evidence="1">Babe33</strain>
    </source>
</reference>
<gene>
    <name evidence="1" type="ORF">NQ176_g10033</name>
</gene>
<dbReference type="Proteomes" id="UP001143910">
    <property type="component" value="Unassembled WGS sequence"/>
</dbReference>
<sequence>MEHGALATADQRERAVALGIPVTIQVPLLHDAAGIQEVYWGRERVNRLFPVRQWIDAGALVTAGSDFPVGPFGSLFSLWAMATRETVVGVRGLEHAITVAEGIALHTKAAVKMLGEEGSRGMLAMGLLADLNVWRDDPYEVGNKADSRLEKTLYSIVGGQVRNAPGM</sequence>
<proteinExistence type="predicted"/>
<name>A0ACC1MJG1_9HYPO</name>
<organism evidence="1 2">
    <name type="scientific">Zarea fungicola</name>
    <dbReference type="NCBI Taxonomy" id="93591"/>
    <lineage>
        <taxon>Eukaryota</taxon>
        <taxon>Fungi</taxon>
        <taxon>Dikarya</taxon>
        <taxon>Ascomycota</taxon>
        <taxon>Pezizomycotina</taxon>
        <taxon>Sordariomycetes</taxon>
        <taxon>Hypocreomycetidae</taxon>
        <taxon>Hypocreales</taxon>
        <taxon>Cordycipitaceae</taxon>
        <taxon>Zarea</taxon>
    </lineage>
</organism>
<comment type="caution">
    <text evidence="1">The sequence shown here is derived from an EMBL/GenBank/DDBJ whole genome shotgun (WGS) entry which is preliminary data.</text>
</comment>
<protein>
    <submittedName>
        <fullName evidence="1">Uncharacterized protein</fullName>
    </submittedName>
</protein>
<evidence type="ECO:0000313" key="1">
    <source>
        <dbReference type="EMBL" id="KAJ2966683.1"/>
    </source>
</evidence>
<keyword evidence="2" id="KW-1185">Reference proteome</keyword>
<evidence type="ECO:0000313" key="2">
    <source>
        <dbReference type="Proteomes" id="UP001143910"/>
    </source>
</evidence>
<accession>A0ACC1MJG1</accession>
<dbReference type="EMBL" id="JANJQO010002544">
    <property type="protein sequence ID" value="KAJ2966683.1"/>
    <property type="molecule type" value="Genomic_DNA"/>
</dbReference>